<dbReference type="SMART" id="SM01134">
    <property type="entry name" value="DeoRC"/>
    <property type="match status" value="1"/>
</dbReference>
<dbReference type="Pfam" id="PF06026">
    <property type="entry name" value="Rib_5-P_isom_A"/>
    <property type="match status" value="1"/>
</dbReference>
<dbReference type="EC" id="5.3.1.6" evidence="5"/>
<dbReference type="InterPro" id="IPR004788">
    <property type="entry name" value="Ribose5P_isomerase_type_A"/>
</dbReference>
<dbReference type="Gene3D" id="3.30.70.260">
    <property type="match status" value="1"/>
</dbReference>
<feature type="binding site" evidence="5">
    <location>
        <begin position="86"/>
        <end position="89"/>
    </location>
    <ligand>
        <name>substrate</name>
    </ligand>
</feature>
<evidence type="ECO:0000313" key="6">
    <source>
        <dbReference type="EMBL" id="MFC6905466.1"/>
    </source>
</evidence>
<comment type="function">
    <text evidence="5">Catalyzes the reversible conversion of ribose-5-phosphate to ribulose 5-phosphate.</text>
</comment>
<dbReference type="GO" id="GO:0009052">
    <property type="term" value="P:pentose-phosphate shunt, non-oxidative branch"/>
    <property type="evidence" value="ECO:0007669"/>
    <property type="project" value="UniProtKB-UniRule"/>
</dbReference>
<name>A0ABD5V3I7_9EURY</name>
<comment type="subunit">
    <text evidence="3">Homotetramer.</text>
</comment>
<feature type="binding site" evidence="5">
    <location>
        <position position="125"/>
    </location>
    <ligand>
        <name>substrate</name>
    </ligand>
</feature>
<evidence type="ECO:0000256" key="3">
    <source>
        <dbReference type="ARBA" id="ARBA00011881"/>
    </source>
</evidence>
<comment type="catalytic activity">
    <reaction evidence="1 5">
        <text>aldehydo-D-ribose 5-phosphate = D-ribulose 5-phosphate</text>
        <dbReference type="Rhea" id="RHEA:14657"/>
        <dbReference type="ChEBI" id="CHEBI:58121"/>
        <dbReference type="ChEBI" id="CHEBI:58273"/>
        <dbReference type="EC" id="5.3.1.6"/>
    </reaction>
</comment>
<comment type="subunit">
    <text evidence="5">Homodimer.</text>
</comment>
<feature type="binding site" evidence="5">
    <location>
        <begin position="98"/>
        <end position="101"/>
    </location>
    <ligand>
        <name>substrate</name>
    </ligand>
</feature>
<dbReference type="AlphaFoldDB" id="A0ABD5V3I7"/>
<dbReference type="PANTHER" id="PTHR11934">
    <property type="entry name" value="RIBOSE-5-PHOSPHATE ISOMERASE"/>
    <property type="match status" value="1"/>
</dbReference>
<dbReference type="Gene3D" id="3.40.50.1360">
    <property type="match status" value="1"/>
</dbReference>
<evidence type="ECO:0000256" key="2">
    <source>
        <dbReference type="ARBA" id="ARBA00008088"/>
    </source>
</evidence>
<feature type="binding site" evidence="5">
    <location>
        <begin position="32"/>
        <end position="35"/>
    </location>
    <ligand>
        <name>substrate</name>
    </ligand>
</feature>
<feature type="active site" description="Proton acceptor" evidence="5">
    <location>
        <position position="107"/>
    </location>
</feature>
<proteinExistence type="inferred from homology"/>
<comment type="caution">
    <text evidence="6">The sequence shown here is derived from an EMBL/GenBank/DDBJ whole genome shotgun (WGS) entry which is preliminary data.</text>
</comment>
<evidence type="ECO:0000256" key="1">
    <source>
        <dbReference type="ARBA" id="ARBA00001713"/>
    </source>
</evidence>
<comment type="similarity">
    <text evidence="2 5">Belongs to the ribose 5-phosphate isomerase family.</text>
</comment>
<dbReference type="NCBIfam" id="TIGR00021">
    <property type="entry name" value="rpiA"/>
    <property type="match status" value="1"/>
</dbReference>
<dbReference type="PANTHER" id="PTHR11934:SF0">
    <property type="entry name" value="RIBOSE-5-PHOSPHATE ISOMERASE"/>
    <property type="match status" value="1"/>
</dbReference>
<dbReference type="InterPro" id="IPR037171">
    <property type="entry name" value="NagB/RpiA_transferase-like"/>
</dbReference>
<reference evidence="6 7" key="1">
    <citation type="journal article" date="2019" name="Int. J. Syst. Evol. Microbiol.">
        <title>The Global Catalogue of Microorganisms (GCM) 10K type strain sequencing project: providing services to taxonomists for standard genome sequencing and annotation.</title>
        <authorList>
            <consortium name="The Broad Institute Genomics Platform"/>
            <consortium name="The Broad Institute Genome Sequencing Center for Infectious Disease"/>
            <person name="Wu L."/>
            <person name="Ma J."/>
        </authorList>
    </citation>
    <scope>NUCLEOTIDE SEQUENCE [LARGE SCALE GENOMIC DNA]</scope>
    <source>
        <strain evidence="6 7">CGMCC 1.3240</strain>
    </source>
</reference>
<dbReference type="FunFam" id="3.30.70.260:FF:000018">
    <property type="entry name" value="Ribose-5-phosphate isomerase A"/>
    <property type="match status" value="1"/>
</dbReference>
<dbReference type="EMBL" id="JBHSXQ010000003">
    <property type="protein sequence ID" value="MFC6905466.1"/>
    <property type="molecule type" value="Genomic_DNA"/>
</dbReference>
<gene>
    <name evidence="5 6" type="primary">rpiA</name>
    <name evidence="6" type="ORF">ACFQGH_09695</name>
</gene>
<evidence type="ECO:0000313" key="7">
    <source>
        <dbReference type="Proteomes" id="UP001596312"/>
    </source>
</evidence>
<dbReference type="SUPFAM" id="SSF75445">
    <property type="entry name" value="D-ribose-5-phosphate isomerase (RpiA), lid domain"/>
    <property type="match status" value="1"/>
</dbReference>
<dbReference type="Proteomes" id="UP001596312">
    <property type="component" value="Unassembled WGS sequence"/>
</dbReference>
<sequence length="227" mass="23246">MKTTGGSEAAKRAAGERAAELVEDGAVVGLGTGSTAAHAIRALGERVGQGLDLRGIPTSYGSADLAREAGIELVTLDDALPDVTIDGADQIAGFDLIKGGGAAHTREKLVDSAAKRFVVVADPSKEVESLDHPVPLEVLPSAREPVSRAVAGLGGEAELRGAERKDGPVVTDNGNLVLDCDFGRIESPAELGDELSAIPGVLEHGLFVGLADDVLVGTDGGVEERRR</sequence>
<evidence type="ECO:0000256" key="5">
    <source>
        <dbReference type="HAMAP-Rule" id="MF_00170"/>
    </source>
</evidence>
<dbReference type="InterPro" id="IPR020672">
    <property type="entry name" value="Ribose5P_isomerase_typA_subgr"/>
</dbReference>
<organism evidence="6 7">
    <name type="scientific">Halalkalicoccus tibetensis</name>
    <dbReference type="NCBI Taxonomy" id="175632"/>
    <lineage>
        <taxon>Archaea</taxon>
        <taxon>Methanobacteriati</taxon>
        <taxon>Methanobacteriota</taxon>
        <taxon>Stenosarchaea group</taxon>
        <taxon>Halobacteria</taxon>
        <taxon>Halobacteriales</taxon>
        <taxon>Halococcaceae</taxon>
        <taxon>Halalkalicoccus</taxon>
    </lineage>
</organism>
<keyword evidence="7" id="KW-1185">Reference proteome</keyword>
<comment type="pathway">
    <text evidence="5">Carbohydrate degradation; pentose phosphate pathway; D-ribose 5-phosphate from D-ribulose 5-phosphate (non-oxidative stage): step 1/1.</text>
</comment>
<dbReference type="SUPFAM" id="SSF100950">
    <property type="entry name" value="NagB/RpiA/CoA transferase-like"/>
    <property type="match status" value="1"/>
</dbReference>
<evidence type="ECO:0000256" key="4">
    <source>
        <dbReference type="ARBA" id="ARBA00023235"/>
    </source>
</evidence>
<dbReference type="RefSeq" id="WP_340603990.1">
    <property type="nucleotide sequence ID" value="NZ_JBBMXV010000003.1"/>
</dbReference>
<protein>
    <recommendedName>
        <fullName evidence="5">Ribose-5-phosphate isomerase A</fullName>
        <ecNumber evidence="5">5.3.1.6</ecNumber>
    </recommendedName>
    <alternativeName>
        <fullName evidence="5">Phosphoriboisomerase A</fullName>
        <shortName evidence="5">PRI</shortName>
    </alternativeName>
</protein>
<dbReference type="HAMAP" id="MF_00170">
    <property type="entry name" value="Rib_5P_isom_A"/>
    <property type="match status" value="1"/>
</dbReference>
<keyword evidence="4 5" id="KW-0413">Isomerase</keyword>
<dbReference type="FunFam" id="3.40.50.1360:FF:000001">
    <property type="entry name" value="Ribose-5-phosphate isomerase A"/>
    <property type="match status" value="1"/>
</dbReference>
<dbReference type="NCBIfam" id="NF001924">
    <property type="entry name" value="PRK00702.1"/>
    <property type="match status" value="1"/>
</dbReference>
<dbReference type="CDD" id="cd01398">
    <property type="entry name" value="RPI_A"/>
    <property type="match status" value="1"/>
</dbReference>
<dbReference type="GO" id="GO:0004751">
    <property type="term" value="F:ribose-5-phosphate isomerase activity"/>
    <property type="evidence" value="ECO:0007669"/>
    <property type="project" value="UniProtKB-UniRule"/>
</dbReference>
<accession>A0ABD5V3I7</accession>